<evidence type="ECO:0000256" key="1">
    <source>
        <dbReference type="ARBA" id="ARBA00023235"/>
    </source>
</evidence>
<dbReference type="InterPro" id="IPR003331">
    <property type="entry name" value="UDP_GlcNAc_Epimerase_2_dom"/>
</dbReference>
<dbReference type="PANTHER" id="PTHR43174">
    <property type="entry name" value="UDP-N-ACETYLGLUCOSAMINE 2-EPIMERASE"/>
    <property type="match status" value="1"/>
</dbReference>
<dbReference type="EC" id="5.1.3.14" evidence="3"/>
<comment type="caution">
    <text evidence="7">The sequence shown here is derived from an EMBL/GenBank/DDBJ whole genome shotgun (WGS) entry which is preliminary data.</text>
</comment>
<dbReference type="SUPFAM" id="SSF53756">
    <property type="entry name" value="UDP-Glycosyltransferase/glycogen phosphorylase"/>
    <property type="match status" value="1"/>
</dbReference>
<dbReference type="Gene3D" id="3.40.50.2000">
    <property type="entry name" value="Glycogen Phosphorylase B"/>
    <property type="match status" value="2"/>
</dbReference>
<dbReference type="InterPro" id="IPR029767">
    <property type="entry name" value="WecB-like"/>
</dbReference>
<dbReference type="AlphaFoldDB" id="A0A1S1Q7N3"/>
<dbReference type="GO" id="GO:0008761">
    <property type="term" value="F:UDP-N-acetylglucosamine 2-epimerase activity"/>
    <property type="evidence" value="ECO:0007669"/>
    <property type="project" value="UniProtKB-EC"/>
</dbReference>
<evidence type="ECO:0000256" key="4">
    <source>
        <dbReference type="RuleBase" id="RU003513"/>
    </source>
</evidence>
<evidence type="ECO:0000256" key="2">
    <source>
        <dbReference type="ARBA" id="ARBA00038209"/>
    </source>
</evidence>
<dbReference type="Pfam" id="PF02350">
    <property type="entry name" value="Epimerase_2"/>
    <property type="match status" value="1"/>
</dbReference>
<reference evidence="8" key="1">
    <citation type="submission" date="2016-07" db="EMBL/GenBank/DDBJ databases">
        <title>Sequence Frankia sp. strain CcI1.17.</title>
        <authorList>
            <person name="Ghodhbane-Gtari F."/>
            <person name="Swanson E."/>
            <person name="Gueddou A."/>
            <person name="Morris K."/>
            <person name="Hezbri K."/>
            <person name="Ktari A."/>
            <person name="Nouioui I."/>
            <person name="Abebe-Akele F."/>
            <person name="Simpson S."/>
            <person name="Thomas K."/>
            <person name="Gtari M."/>
            <person name="Tisa L.S."/>
            <person name="Hurst S."/>
        </authorList>
    </citation>
    <scope>NUCLEOTIDE SEQUENCE [LARGE SCALE GENOMIC DNA]</scope>
    <source>
        <strain evidence="8">Cc1.17</strain>
    </source>
</reference>
<keyword evidence="8" id="KW-1185">Reference proteome</keyword>
<dbReference type="Proteomes" id="UP000179627">
    <property type="component" value="Unassembled WGS sequence"/>
</dbReference>
<evidence type="ECO:0000313" key="8">
    <source>
        <dbReference type="Proteomes" id="UP000179627"/>
    </source>
</evidence>
<dbReference type="RefSeq" id="WP_071090565.1">
    <property type="nucleotide sequence ID" value="NZ_MBLM01000163.1"/>
</dbReference>
<name>A0A1S1Q7N3_9ACTN</name>
<gene>
    <name evidence="7" type="ORF">CC117_07315</name>
</gene>
<feature type="region of interest" description="Disordered" evidence="5">
    <location>
        <begin position="399"/>
        <end position="426"/>
    </location>
</feature>
<dbReference type="CDD" id="cd03786">
    <property type="entry name" value="GTB_UDP-GlcNAc_2-Epimerase"/>
    <property type="match status" value="1"/>
</dbReference>
<keyword evidence="1 4" id="KW-0413">Isomerase</keyword>
<feature type="domain" description="UDP-N-acetylglucosamine 2-epimerase" evidence="6">
    <location>
        <begin position="29"/>
        <end position="375"/>
    </location>
</feature>
<evidence type="ECO:0000313" key="7">
    <source>
        <dbReference type="EMBL" id="OHV29195.1"/>
    </source>
</evidence>
<protein>
    <recommendedName>
        <fullName evidence="3">UDP-N-acetylglucosamine 2-epimerase (non-hydrolyzing)</fullName>
        <ecNumber evidence="3">5.1.3.14</ecNumber>
    </recommendedName>
</protein>
<evidence type="ECO:0000256" key="3">
    <source>
        <dbReference type="ARBA" id="ARBA00038858"/>
    </source>
</evidence>
<dbReference type="OrthoDB" id="9803238at2"/>
<evidence type="ECO:0000256" key="5">
    <source>
        <dbReference type="SAM" id="MobiDB-lite"/>
    </source>
</evidence>
<evidence type="ECO:0000259" key="6">
    <source>
        <dbReference type="Pfam" id="PF02350"/>
    </source>
</evidence>
<dbReference type="PANTHER" id="PTHR43174:SF2">
    <property type="entry name" value="UDP-N-ACETYLGLUCOSAMINE 2-EPIMERASE"/>
    <property type="match status" value="1"/>
</dbReference>
<proteinExistence type="inferred from homology"/>
<sequence>MTDSSTGHTVLLVYGTRPEAIKMAPVVHELRRGRSLRPVLAVTGQHRTMLDQVNSLFGLVPDYDLEILQHRQSLSGVTTRALAGLEAVMTEVRPDAVVVQGDTTTAFTGALAAFYQNVPVVHLEAGLRTDDPSSPFPEEINRRLTAQLADLHLAPTPSARANLLAEGVRADSILVTGNTVIDALLQVTAAPPPDDRLLADVRQRIGDSGRPVVLVTAHRRESWGEPLARVGAALARLATERPELLIVLPAHRNPAVREAVLPPLAGLPGIIVADPVDYAAFAHLMAMATVVLTDSGGVQEEAPSLGKPVLVLRDNTERPEGVRAGTARLVGTDPDQIVAAVGNLVDDPVAYAAMAGAVNPYGDGQAARRAVAAIEHRLLGAPVPDAFVPDLPLPPARPITIPRQPAVPHRERTGTVVTAGREESGA</sequence>
<comment type="similarity">
    <text evidence="2 4">Belongs to the UDP-N-acetylglucosamine 2-epimerase family.</text>
</comment>
<dbReference type="EMBL" id="MBLM01000163">
    <property type="protein sequence ID" value="OHV29195.1"/>
    <property type="molecule type" value="Genomic_DNA"/>
</dbReference>
<accession>A0A1S1Q7N3</accession>
<dbReference type="NCBIfam" id="TIGR00236">
    <property type="entry name" value="wecB"/>
    <property type="match status" value="1"/>
</dbReference>
<organism evidence="7 8">
    <name type="scientific">Parafrankia colletiae</name>
    <dbReference type="NCBI Taxonomy" id="573497"/>
    <lineage>
        <taxon>Bacteria</taxon>
        <taxon>Bacillati</taxon>
        <taxon>Actinomycetota</taxon>
        <taxon>Actinomycetes</taxon>
        <taxon>Frankiales</taxon>
        <taxon>Frankiaceae</taxon>
        <taxon>Parafrankia</taxon>
    </lineage>
</organism>